<keyword evidence="7" id="KW-0812">Transmembrane</keyword>
<proteinExistence type="predicted"/>
<sequence length="848" mass="93166">MNSISTVQRWWRSHIKQAPLDWVLALNRKPLVIAFLTATFIGGSIAFTFRMDARTQDLSYIMIMIVGVSLVVALVIAKCSLPHAAEMALIISGFLTVAALQFATVVLSEDVAFRLRSHATAMSVWKPIPSIFGFPVFPSFIFIGGTVVLDNLSLYLTKLTQGDPFEMRITGTSLVYALGWMGVAVMQTGRLCGIFEFQQALAGEKALMESIIAMMCNSIVWLSEDGGMVVRTDQRFAMLIGRDVTGEQVSGSFPEDERGRIQDCLQRAKEAPALLPTTLVSAAGARIPVEMFVVGNRNVSKAEGSEGQAPAFLLGIRLASRQQGTEELSGVDMKEEHMTLLVEKQDKWAHAELPEDLQSAGLSLPETTFTGRIWKNMDVNCWLQGTPEERAVELRSSLQKVGALGQAEHWLIDQSELEIEPKQVLGAGSFGYVVGGWLHGSPIAVKVAKHQKDSSVSHLISIANEIRILRHVRHPCIVLFHGACVEPTGGEVLLVLERIRGPDLYDYVTEHSADAEIYKRFQLMLDVACALRYLHSQIPQIVHGDLKGSNVLVEATIPRAKLVDFGLSRLLTKEATPLGGSLAWMAPELLIPPRSKPQAGADVFSFGRLAYLIIACRKPLHGINRKVVIDMAKRGVMHKLLWNEDKPLHKECKKMCQEMLSFEPQDRPSMAQVHIEASSWTLPNMAKHMPSLALVKTEEGSEARTRDDTADDGSNLREMLNSVRSEQPVLALPGKRATQDAVKRILAVNATLQWNILLPPGCCCTYHAAMTELLRIADELNCSGCNNIYAPFQNFQCSSCGVLDVEAQDCCPVCNKSASRVGSETLGSIQEEEEPDGVAAQRSTVCSL</sequence>
<feature type="region of interest" description="Disordered" evidence="6">
    <location>
        <begin position="825"/>
        <end position="848"/>
    </location>
</feature>
<dbReference type="SUPFAM" id="SSF56112">
    <property type="entry name" value="Protein kinase-like (PK-like)"/>
    <property type="match status" value="1"/>
</dbReference>
<dbReference type="SMART" id="SM00220">
    <property type="entry name" value="S_TKc"/>
    <property type="match status" value="1"/>
</dbReference>
<organism evidence="9">
    <name type="scientific">Alexandrium monilatum</name>
    <dbReference type="NCBI Taxonomy" id="311494"/>
    <lineage>
        <taxon>Eukaryota</taxon>
        <taxon>Sar</taxon>
        <taxon>Alveolata</taxon>
        <taxon>Dinophyceae</taxon>
        <taxon>Gonyaulacales</taxon>
        <taxon>Pyrocystaceae</taxon>
        <taxon>Alexandrium</taxon>
    </lineage>
</organism>
<evidence type="ECO:0000256" key="3">
    <source>
        <dbReference type="ARBA" id="ARBA00022777"/>
    </source>
</evidence>
<dbReference type="InterPro" id="IPR051681">
    <property type="entry name" value="Ser/Thr_Kinases-Pseudokinases"/>
</dbReference>
<keyword evidence="7" id="KW-1133">Transmembrane helix</keyword>
<keyword evidence="2 5" id="KW-0547">Nucleotide-binding</keyword>
<evidence type="ECO:0000256" key="6">
    <source>
        <dbReference type="SAM" id="MobiDB-lite"/>
    </source>
</evidence>
<dbReference type="InterPro" id="IPR017441">
    <property type="entry name" value="Protein_kinase_ATP_BS"/>
</dbReference>
<feature type="transmembrane region" description="Helical" evidence="7">
    <location>
        <begin position="31"/>
        <end position="49"/>
    </location>
</feature>
<feature type="transmembrane region" description="Helical" evidence="7">
    <location>
        <begin position="169"/>
        <end position="186"/>
    </location>
</feature>
<keyword evidence="4 5" id="KW-0067">ATP-binding</keyword>
<feature type="transmembrane region" description="Helical" evidence="7">
    <location>
        <begin position="89"/>
        <end position="107"/>
    </location>
</feature>
<evidence type="ECO:0000256" key="1">
    <source>
        <dbReference type="ARBA" id="ARBA00022679"/>
    </source>
</evidence>
<dbReference type="Gene3D" id="1.10.510.10">
    <property type="entry name" value="Transferase(Phosphotransferase) domain 1"/>
    <property type="match status" value="1"/>
</dbReference>
<feature type="domain" description="Protein kinase" evidence="8">
    <location>
        <begin position="419"/>
        <end position="681"/>
    </location>
</feature>
<keyword evidence="1" id="KW-0808">Transferase</keyword>
<keyword evidence="3" id="KW-0418">Kinase</keyword>
<accession>A0A7S4SVW6</accession>
<reference evidence="9" key="1">
    <citation type="submission" date="2021-01" db="EMBL/GenBank/DDBJ databases">
        <authorList>
            <person name="Corre E."/>
            <person name="Pelletier E."/>
            <person name="Niang G."/>
            <person name="Scheremetjew M."/>
            <person name="Finn R."/>
            <person name="Kale V."/>
            <person name="Holt S."/>
            <person name="Cochrane G."/>
            <person name="Meng A."/>
            <person name="Brown T."/>
            <person name="Cohen L."/>
        </authorList>
    </citation>
    <scope>NUCLEOTIDE SEQUENCE</scope>
    <source>
        <strain evidence="9">CCMP3105</strain>
    </source>
</reference>
<evidence type="ECO:0000256" key="7">
    <source>
        <dbReference type="SAM" id="Phobius"/>
    </source>
</evidence>
<dbReference type="PROSITE" id="PS00108">
    <property type="entry name" value="PROTEIN_KINASE_ST"/>
    <property type="match status" value="1"/>
</dbReference>
<dbReference type="InterPro" id="IPR011009">
    <property type="entry name" value="Kinase-like_dom_sf"/>
</dbReference>
<evidence type="ECO:0000256" key="2">
    <source>
        <dbReference type="ARBA" id="ARBA00022741"/>
    </source>
</evidence>
<dbReference type="GO" id="GO:0004674">
    <property type="term" value="F:protein serine/threonine kinase activity"/>
    <property type="evidence" value="ECO:0007669"/>
    <property type="project" value="TreeGrafter"/>
</dbReference>
<dbReference type="Pfam" id="PF00069">
    <property type="entry name" value="Pkinase"/>
    <property type="match status" value="1"/>
</dbReference>
<feature type="transmembrane region" description="Helical" evidence="7">
    <location>
        <begin position="128"/>
        <end position="149"/>
    </location>
</feature>
<dbReference type="PANTHER" id="PTHR44329:SF288">
    <property type="entry name" value="MITOGEN-ACTIVATED PROTEIN KINASE KINASE KINASE 20"/>
    <property type="match status" value="1"/>
</dbReference>
<dbReference type="PROSITE" id="PS50011">
    <property type="entry name" value="PROTEIN_KINASE_DOM"/>
    <property type="match status" value="1"/>
</dbReference>
<name>A0A7S4SVW6_9DINO</name>
<feature type="transmembrane region" description="Helical" evidence="7">
    <location>
        <begin position="58"/>
        <end position="77"/>
    </location>
</feature>
<evidence type="ECO:0000256" key="4">
    <source>
        <dbReference type="ARBA" id="ARBA00022840"/>
    </source>
</evidence>
<evidence type="ECO:0000256" key="5">
    <source>
        <dbReference type="PROSITE-ProRule" id="PRU10141"/>
    </source>
</evidence>
<dbReference type="AlphaFoldDB" id="A0A7S4SVW6"/>
<protein>
    <recommendedName>
        <fullName evidence="8">Protein kinase domain-containing protein</fullName>
    </recommendedName>
</protein>
<dbReference type="PANTHER" id="PTHR44329">
    <property type="entry name" value="SERINE/THREONINE-PROTEIN KINASE TNNI3K-RELATED"/>
    <property type="match status" value="1"/>
</dbReference>
<evidence type="ECO:0000313" key="9">
    <source>
        <dbReference type="EMBL" id="CAE4656969.1"/>
    </source>
</evidence>
<dbReference type="GO" id="GO:0005524">
    <property type="term" value="F:ATP binding"/>
    <property type="evidence" value="ECO:0007669"/>
    <property type="project" value="UniProtKB-UniRule"/>
</dbReference>
<keyword evidence="7" id="KW-0472">Membrane</keyword>
<evidence type="ECO:0000259" key="8">
    <source>
        <dbReference type="PROSITE" id="PS50011"/>
    </source>
</evidence>
<dbReference type="PROSITE" id="PS00107">
    <property type="entry name" value="PROTEIN_KINASE_ATP"/>
    <property type="match status" value="1"/>
</dbReference>
<dbReference type="InterPro" id="IPR000719">
    <property type="entry name" value="Prot_kinase_dom"/>
</dbReference>
<dbReference type="EMBL" id="HBNR01080077">
    <property type="protein sequence ID" value="CAE4656969.1"/>
    <property type="molecule type" value="Transcribed_RNA"/>
</dbReference>
<gene>
    <name evidence="9" type="ORF">AMON00008_LOCUS57188</name>
</gene>
<dbReference type="InterPro" id="IPR008271">
    <property type="entry name" value="Ser/Thr_kinase_AS"/>
</dbReference>
<feature type="binding site" evidence="5">
    <location>
        <position position="446"/>
    </location>
    <ligand>
        <name>ATP</name>
        <dbReference type="ChEBI" id="CHEBI:30616"/>
    </ligand>
</feature>